<name>A0AAD9CVD4_PAPLA</name>
<keyword evidence="2" id="KW-0732">Signal</keyword>
<evidence type="ECO:0000313" key="4">
    <source>
        <dbReference type="Proteomes" id="UP001182556"/>
    </source>
</evidence>
<comment type="caution">
    <text evidence="3">The sequence shown here is derived from an EMBL/GenBank/DDBJ whole genome shotgun (WGS) entry which is preliminary data.</text>
</comment>
<evidence type="ECO:0000256" key="1">
    <source>
        <dbReference type="SAM" id="MobiDB-lite"/>
    </source>
</evidence>
<feature type="chain" id="PRO_5042280308" evidence="2">
    <location>
        <begin position="20"/>
        <end position="302"/>
    </location>
</feature>
<feature type="compositionally biased region" description="Low complexity" evidence="1">
    <location>
        <begin position="262"/>
        <end position="290"/>
    </location>
</feature>
<feature type="compositionally biased region" description="Basic residues" evidence="1">
    <location>
        <begin position="291"/>
        <end position="302"/>
    </location>
</feature>
<organism evidence="3 4">
    <name type="scientific">Papiliotrema laurentii</name>
    <name type="common">Cryptococcus laurentii</name>
    <dbReference type="NCBI Taxonomy" id="5418"/>
    <lineage>
        <taxon>Eukaryota</taxon>
        <taxon>Fungi</taxon>
        <taxon>Dikarya</taxon>
        <taxon>Basidiomycota</taxon>
        <taxon>Agaricomycotina</taxon>
        <taxon>Tremellomycetes</taxon>
        <taxon>Tremellales</taxon>
        <taxon>Rhynchogastremaceae</taxon>
        <taxon>Papiliotrema</taxon>
    </lineage>
</organism>
<proteinExistence type="predicted"/>
<dbReference type="EMBL" id="JAODAN010000011">
    <property type="protein sequence ID" value="KAK1921293.1"/>
    <property type="molecule type" value="Genomic_DNA"/>
</dbReference>
<gene>
    <name evidence="3" type="ORF">DB88DRAFT_500282</name>
</gene>
<dbReference type="Proteomes" id="UP001182556">
    <property type="component" value="Unassembled WGS sequence"/>
</dbReference>
<protein>
    <submittedName>
        <fullName evidence="3">Uncharacterized protein</fullName>
    </submittedName>
</protein>
<feature type="region of interest" description="Disordered" evidence="1">
    <location>
        <begin position="257"/>
        <end position="302"/>
    </location>
</feature>
<sequence length="302" mass="33600">MLKWSFLLLCLLSALAVRASWPPGPEETQPLPARLWTVAQSAWTGKVPEDVIARRDRDDEEVGVVRLTDTNYGPLVEHGPEDILWVVMVHEERVTPAAKPFFDSHTNGTRIYRNLSANLTTASPDGLSREANGKKVIWARMDYNAEWKTCTRWLIFKPPRLVLITDQGRSLRFLSPTEIRPIGEGWAKYIKQGDWTELVPWTSSFGPGGERAWLVERYISFFESTTGFRSVPAVVWMFISGVLGKILLEWMWTSGSRAPTESSGSSARRPSAPSSATTTATAPTAPTVRATRAKGKGANKAQ</sequence>
<evidence type="ECO:0000256" key="2">
    <source>
        <dbReference type="SAM" id="SignalP"/>
    </source>
</evidence>
<dbReference type="AlphaFoldDB" id="A0AAD9CVD4"/>
<evidence type="ECO:0000313" key="3">
    <source>
        <dbReference type="EMBL" id="KAK1921293.1"/>
    </source>
</evidence>
<reference evidence="3" key="1">
    <citation type="submission" date="2023-02" db="EMBL/GenBank/DDBJ databases">
        <title>Identification and recombinant expression of a fungal hydrolase from Papiliotrema laurentii that hydrolyzes apple cutin and clears colloidal polyester polyurethane.</title>
        <authorList>
            <consortium name="DOE Joint Genome Institute"/>
            <person name="Roman V.A."/>
            <person name="Bojanowski C."/>
            <person name="Crable B.R."/>
            <person name="Wagner D.N."/>
            <person name="Hung C.S."/>
            <person name="Nadeau L.J."/>
            <person name="Schratz L."/>
            <person name="Haridas S."/>
            <person name="Pangilinan J."/>
            <person name="Lipzen A."/>
            <person name="Na H."/>
            <person name="Yan M."/>
            <person name="Ng V."/>
            <person name="Grigoriev I.V."/>
            <person name="Spatafora J.W."/>
            <person name="Barlow D."/>
            <person name="Biffinger J."/>
            <person name="Kelley-Loughnane N."/>
            <person name="Varaljay V.A."/>
            <person name="Crookes-Goodson W.J."/>
        </authorList>
    </citation>
    <scope>NUCLEOTIDE SEQUENCE</scope>
    <source>
        <strain evidence="3">5307AH</strain>
    </source>
</reference>
<accession>A0AAD9CVD4</accession>
<keyword evidence="4" id="KW-1185">Reference proteome</keyword>
<feature type="signal peptide" evidence="2">
    <location>
        <begin position="1"/>
        <end position="19"/>
    </location>
</feature>